<organism evidence="3">
    <name type="scientific">Nippostrongylus brasiliensis</name>
    <name type="common">Rat hookworm</name>
    <dbReference type="NCBI Taxonomy" id="27835"/>
    <lineage>
        <taxon>Eukaryota</taxon>
        <taxon>Metazoa</taxon>
        <taxon>Ecdysozoa</taxon>
        <taxon>Nematoda</taxon>
        <taxon>Chromadorea</taxon>
        <taxon>Rhabditida</taxon>
        <taxon>Rhabditina</taxon>
        <taxon>Rhabditomorpha</taxon>
        <taxon>Strongyloidea</taxon>
        <taxon>Heligmosomidae</taxon>
        <taxon>Nippostrongylus</taxon>
    </lineage>
</organism>
<dbReference type="InterPro" id="IPR056966">
    <property type="entry name" value="Fn3_Dep-1_5th"/>
</dbReference>
<dbReference type="SUPFAM" id="SSF49265">
    <property type="entry name" value="Fibronectin type III"/>
    <property type="match status" value="1"/>
</dbReference>
<feature type="domain" description="Dep-1 fifth Fn3-like" evidence="1">
    <location>
        <begin position="40"/>
        <end position="151"/>
    </location>
</feature>
<dbReference type="InterPro" id="IPR036116">
    <property type="entry name" value="FN3_sf"/>
</dbReference>
<accession>A0A0N4Y738</accession>
<name>A0A0N4Y738_NIPBR</name>
<feature type="domain" description="Dep-1 fourth Fn3-like" evidence="2">
    <location>
        <begin position="5"/>
        <end position="39"/>
    </location>
</feature>
<evidence type="ECO:0000259" key="2">
    <source>
        <dbReference type="Pfam" id="PF24946"/>
    </source>
</evidence>
<dbReference type="Pfam" id="PF24940">
    <property type="entry name" value="Fn3_Dep-1_5th"/>
    <property type="match status" value="1"/>
</dbReference>
<protein>
    <submittedName>
        <fullName evidence="3">Fibronectin type-III domain-containing protein</fullName>
    </submittedName>
</protein>
<dbReference type="AlphaFoldDB" id="A0A0N4Y738"/>
<reference evidence="3" key="1">
    <citation type="submission" date="2017-02" db="UniProtKB">
        <authorList>
            <consortium name="WormBaseParasite"/>
        </authorList>
    </citation>
    <scope>IDENTIFICATION</scope>
</reference>
<dbReference type="Pfam" id="PF24946">
    <property type="entry name" value="Fn3_Dep-1_4th"/>
    <property type="match status" value="1"/>
</dbReference>
<dbReference type="InterPro" id="IPR056970">
    <property type="entry name" value="Fn3_Dep-1_4th"/>
</dbReference>
<evidence type="ECO:0000259" key="1">
    <source>
        <dbReference type="Pfam" id="PF24940"/>
    </source>
</evidence>
<proteinExistence type="predicted"/>
<dbReference type="WBParaSite" id="NBR_0001194601-mRNA-1">
    <property type="protein sequence ID" value="NBR_0001194601-mRNA-1"/>
    <property type="gene ID" value="NBR_0001194601"/>
</dbReference>
<sequence>LRHFSCSILLSLLPGERFEFTLSTVYKNVSSAKLQRSVVLTPAFDMNGFGLSLQEFKNGVQLSWPQSDVFMSRMRDIWNKVVGVDSQLQMRLFPADGQDKGRRLHGEPHNATALFVGGLKKGTCYKVQVFTVTKSGIVSETRYDDFFRMSAPPVNVSMHDVTRTSAALHSAFIAPSRRASFTLESGLMGRLMVVITILNYV</sequence>
<evidence type="ECO:0000313" key="3">
    <source>
        <dbReference type="WBParaSite" id="NBR_0001194601-mRNA-1"/>
    </source>
</evidence>